<keyword evidence="7 10" id="KW-0472">Membrane</keyword>
<feature type="active site" evidence="11">
    <location>
        <position position="574"/>
    </location>
</feature>
<dbReference type="AlphaFoldDB" id="A0A1M8A6C5"/>
<evidence type="ECO:0000256" key="6">
    <source>
        <dbReference type="ARBA" id="ARBA00022989"/>
    </source>
</evidence>
<keyword evidence="5 10" id="KW-0256">Endoplasmic reticulum</keyword>
<feature type="compositionally biased region" description="Polar residues" evidence="12">
    <location>
        <begin position="1"/>
        <end position="12"/>
    </location>
</feature>
<feature type="transmembrane region" description="Helical" evidence="13">
    <location>
        <begin position="448"/>
        <end position="468"/>
    </location>
</feature>
<evidence type="ECO:0000256" key="13">
    <source>
        <dbReference type="SAM" id="Phobius"/>
    </source>
</evidence>
<feature type="transmembrane region" description="Helical" evidence="13">
    <location>
        <begin position="562"/>
        <end position="581"/>
    </location>
</feature>
<feature type="region of interest" description="Disordered" evidence="12">
    <location>
        <begin position="1"/>
        <end position="46"/>
    </location>
</feature>
<evidence type="ECO:0000256" key="8">
    <source>
        <dbReference type="ARBA" id="ARBA00023315"/>
    </source>
</evidence>
<comment type="function">
    <text evidence="9">Sterol O-acyltransferase that catalyzes the formation of stery esters.</text>
</comment>
<dbReference type="OrthoDB" id="10039049at2759"/>
<evidence type="ECO:0000256" key="12">
    <source>
        <dbReference type="SAM" id="MobiDB-lite"/>
    </source>
</evidence>
<evidence type="ECO:0000256" key="1">
    <source>
        <dbReference type="ARBA" id="ARBA00004477"/>
    </source>
</evidence>
<accession>A0A1M8A6C5</accession>
<name>A0A1M8A6C5_MALS4</name>
<evidence type="ECO:0000256" key="2">
    <source>
        <dbReference type="ARBA" id="ARBA00009010"/>
    </source>
</evidence>
<dbReference type="InterPro" id="IPR014371">
    <property type="entry name" value="Oat_ACAT_DAG_ARE"/>
</dbReference>
<evidence type="ECO:0000256" key="10">
    <source>
        <dbReference type="PIRNR" id="PIRNR000439"/>
    </source>
</evidence>
<comment type="subcellular location">
    <subcellularLocation>
        <location evidence="1 10">Endoplasmic reticulum membrane</location>
        <topology evidence="1 10">Multi-pass membrane protein</topology>
    </subcellularLocation>
</comment>
<dbReference type="Pfam" id="PF03062">
    <property type="entry name" value="MBOAT"/>
    <property type="match status" value="1"/>
</dbReference>
<evidence type="ECO:0000256" key="3">
    <source>
        <dbReference type="ARBA" id="ARBA00022679"/>
    </source>
</evidence>
<dbReference type="Proteomes" id="UP000186303">
    <property type="component" value="Chromosome 3"/>
</dbReference>
<dbReference type="OMA" id="FNRQWPW"/>
<feature type="transmembrane region" description="Helical" evidence="13">
    <location>
        <begin position="112"/>
        <end position="132"/>
    </location>
</feature>
<keyword evidence="15" id="KW-1185">Reference proteome</keyword>
<keyword evidence="4 13" id="KW-0812">Transmembrane</keyword>
<evidence type="ECO:0000256" key="7">
    <source>
        <dbReference type="ARBA" id="ARBA00023136"/>
    </source>
</evidence>
<dbReference type="VEuPathDB" id="FungiDB:MSYG_2364"/>
<evidence type="ECO:0000256" key="11">
    <source>
        <dbReference type="PIRSR" id="PIRSR000439-1"/>
    </source>
</evidence>
<protein>
    <recommendedName>
        <fullName evidence="10">O-acyltransferase</fullName>
    </recommendedName>
</protein>
<feature type="transmembrane region" description="Helical" evidence="13">
    <location>
        <begin position="152"/>
        <end position="172"/>
    </location>
</feature>
<dbReference type="EMBL" id="LT671823">
    <property type="protein sequence ID" value="SHO78022.1"/>
    <property type="molecule type" value="Genomic_DNA"/>
</dbReference>
<feature type="transmembrane region" description="Helical" evidence="13">
    <location>
        <begin position="184"/>
        <end position="205"/>
    </location>
</feature>
<dbReference type="GO" id="GO:0005789">
    <property type="term" value="C:endoplasmic reticulum membrane"/>
    <property type="evidence" value="ECO:0007669"/>
    <property type="project" value="UniProtKB-SubCell"/>
</dbReference>
<evidence type="ECO:0000256" key="5">
    <source>
        <dbReference type="ARBA" id="ARBA00022824"/>
    </source>
</evidence>
<feature type="transmembrane region" description="Helical" evidence="13">
    <location>
        <begin position="480"/>
        <end position="500"/>
    </location>
</feature>
<feature type="transmembrane region" description="Helical" evidence="13">
    <location>
        <begin position="617"/>
        <end position="636"/>
    </location>
</feature>
<reference evidence="15" key="1">
    <citation type="journal article" date="2017" name="Nucleic Acids Res.">
        <title>Proteogenomics produces comprehensive and highly accurate protein-coding gene annotation in a complete genome assembly of Malassezia sympodialis.</title>
        <authorList>
            <person name="Zhu Y."/>
            <person name="Engstroem P.G."/>
            <person name="Tellgren-Roth C."/>
            <person name="Baudo C.D."/>
            <person name="Kennell J.C."/>
            <person name="Sun S."/>
            <person name="Billmyre R.B."/>
            <person name="Schroeder M.S."/>
            <person name="Andersson A."/>
            <person name="Holm T."/>
            <person name="Sigurgeirsson B."/>
            <person name="Wu G."/>
            <person name="Sankaranarayanan S.R."/>
            <person name="Siddharthan R."/>
            <person name="Sanyal K."/>
            <person name="Lundeberg J."/>
            <person name="Nystedt B."/>
            <person name="Boekhout T."/>
            <person name="Dawson T.L. Jr."/>
            <person name="Heitman J."/>
            <person name="Scheynius A."/>
            <person name="Lehtioe J."/>
        </authorList>
    </citation>
    <scope>NUCLEOTIDE SEQUENCE [LARGE SCALE GENOMIC DNA]</scope>
    <source>
        <strain evidence="15">ATCC 42132</strain>
    </source>
</reference>
<gene>
    <name evidence="14" type="ORF">MSYG_2364</name>
</gene>
<dbReference type="STRING" id="1230383.A0A1M8A6C5"/>
<proteinExistence type="inferred from homology"/>
<comment type="similarity">
    <text evidence="2 10">Belongs to the membrane-bound acyltransferase family. Sterol o-acyltransferase subfamily.</text>
</comment>
<keyword evidence="8 10" id="KW-0012">Acyltransferase</keyword>
<dbReference type="GO" id="GO:0008204">
    <property type="term" value="P:ergosterol metabolic process"/>
    <property type="evidence" value="ECO:0007669"/>
    <property type="project" value="TreeGrafter"/>
</dbReference>
<feature type="compositionally biased region" description="Polar residues" evidence="12">
    <location>
        <begin position="37"/>
        <end position="46"/>
    </location>
</feature>
<dbReference type="InterPro" id="IPR004299">
    <property type="entry name" value="MBOAT_fam"/>
</dbReference>
<dbReference type="PANTHER" id="PTHR10408">
    <property type="entry name" value="STEROL O-ACYLTRANSFERASE"/>
    <property type="match status" value="1"/>
</dbReference>
<evidence type="ECO:0000313" key="15">
    <source>
        <dbReference type="Proteomes" id="UP000186303"/>
    </source>
</evidence>
<evidence type="ECO:0000256" key="9">
    <source>
        <dbReference type="ARBA" id="ARBA00023568"/>
    </source>
</evidence>
<dbReference type="PANTHER" id="PTHR10408:SF9">
    <property type="entry name" value="STEROL O-ACYLTRANSFERASE 2-RELATED"/>
    <property type="match status" value="1"/>
</dbReference>
<dbReference type="PIRSF" id="PIRSF000439">
    <property type="entry name" value="Oat_ACAT_DAG_ARE"/>
    <property type="match status" value="1"/>
</dbReference>
<keyword evidence="6 13" id="KW-1133">Transmembrane helix</keyword>
<keyword evidence="3 10" id="KW-0808">Transferase</keyword>
<dbReference type="GO" id="GO:0034737">
    <property type="term" value="F:ergosterol O-acyltransferase activity"/>
    <property type="evidence" value="ECO:0007669"/>
    <property type="project" value="TreeGrafter"/>
</dbReference>
<sequence>MSDGESYQTSLYRTLPKDGREGVSSGVNPHITLGDATPTTTRQGTDADAQQYTNSQNSTGESVAVQGSLRRLASQVKKSSGNGVKKVVKYVPRFSFFEAENEVSVKDPFHGFYVLFWICLGTQVLSAFVRSFESTGEILSMTLATLMSRDLLTLALSDAVLVGQTFLCVPLVKLLHRYKIPRGSVLLLFLSLWYCLIMVGVIAWIQVRDWPWTQSGFFVLHSIVQLMKIHSYVDVNSCMNDAYYKMVDLEKKLMDRVMEVEGKNGTLDRNAAWKSAILNVSENLNISLSGNALDPHCQANVLNEWTELNIQRGSSQVRAQELLPVIRSNLPRCRSPIPEHRRLMDAVTNSNSDNLDISSIPLVQTDLRDSHPLQWHSDPTIREIAQEIAVTREELYAPAIPGQEIGPMWPENVTMANFLDFQLVPSLVYQLQYPRRESIRPWYIAERCTALLGSFLVIYVITVNWIIPVTEEKDSSLISVFLRLAAPMMSCYLLIFYLMFECVCQGFAEITRFADREFYRDWWNSTNMEEFSRDWNRPVHHFLLQHVYVTLVFQAGMTKSTASLLTFLLSSVFHEIVMIVVSGKVRGYLFMMQMTQYPLILMGRTKFIRQRPVLGNFLFWLGMMIGFPALNILYLMF</sequence>
<evidence type="ECO:0000256" key="4">
    <source>
        <dbReference type="ARBA" id="ARBA00022692"/>
    </source>
</evidence>
<evidence type="ECO:0000313" key="14">
    <source>
        <dbReference type="EMBL" id="SHO78022.1"/>
    </source>
</evidence>
<organism evidence="14 15">
    <name type="scientific">Malassezia sympodialis (strain ATCC 42132)</name>
    <name type="common">Atopic eczema-associated yeast</name>
    <dbReference type="NCBI Taxonomy" id="1230383"/>
    <lineage>
        <taxon>Eukaryota</taxon>
        <taxon>Fungi</taxon>
        <taxon>Dikarya</taxon>
        <taxon>Basidiomycota</taxon>
        <taxon>Ustilaginomycotina</taxon>
        <taxon>Malasseziomycetes</taxon>
        <taxon>Malasseziales</taxon>
        <taxon>Malasseziaceae</taxon>
        <taxon>Malassezia</taxon>
    </lineage>
</organism>